<keyword evidence="4" id="KW-0812">Transmembrane</keyword>
<keyword evidence="2" id="KW-0547">Nucleotide-binding</keyword>
<evidence type="ECO:0000313" key="7">
    <source>
        <dbReference type="EMBL" id="MBB3113220.1"/>
    </source>
</evidence>
<evidence type="ECO:0000259" key="5">
    <source>
        <dbReference type="Pfam" id="PF02875"/>
    </source>
</evidence>
<evidence type="ECO:0000259" key="6">
    <source>
        <dbReference type="Pfam" id="PF08245"/>
    </source>
</evidence>
<dbReference type="Gene3D" id="3.90.190.20">
    <property type="entry name" value="Mur ligase, C-terminal domain"/>
    <property type="match status" value="1"/>
</dbReference>
<feature type="transmembrane region" description="Helical" evidence="4">
    <location>
        <begin position="58"/>
        <end position="84"/>
    </location>
</feature>
<feature type="domain" description="Mur ligase C-terminal" evidence="5">
    <location>
        <begin position="393"/>
        <end position="513"/>
    </location>
</feature>
<sequence length="523" mass="58530">MTTILHIIAVVAWLLYAQKKLLRSVHMLQLNSYRNERFWKWYKGNIGKTVRIAEILPLIGLILVIAGSEVWGSLAWMASYFILFMTAPKEIEKKKLVYTARVKRLLTATAVLAIVIGLSLLLQLELGYALMFAATIVPFFVILISNTVMLPVEHRISLYYLNDAKKKIHQYRQLEVIGITGSFGKTSVKHFLGTVLSQGFNVLITPESYNTPMGVTRTVRSMLTPTHEYFVSEMGAKQRGDIKEICDLVSPKYGIITAIGEQHLETFKTLDTIKKTKFELAEALPADGIAFLNIDDENVAAQLKVANIKARVATYGIHSAQLDYRASDIRYTRDGTFFKVTKKSTGEEQEFQTVLLGEHNVYNLLVSIAVGSELGVPLTKLATYVRKVRPVKHRLELKKNGPVTILDDSFNSNPVGSKAALTVLSQMEGKKILITPGMIELGDKEYELNFAFGTKAAEVCDYVLLVGQSQTKPLQDAFVKAGYPESKYKVTKNLKEALQHMNQVTEPGCIVLLENDLPDNYNE</sequence>
<dbReference type="RefSeq" id="WP_183603315.1">
    <property type="nucleotide sequence ID" value="NZ_JACHXK010000017.1"/>
</dbReference>
<evidence type="ECO:0000256" key="4">
    <source>
        <dbReference type="SAM" id="Phobius"/>
    </source>
</evidence>
<evidence type="ECO:0000313" key="8">
    <source>
        <dbReference type="Proteomes" id="UP000570361"/>
    </source>
</evidence>
<dbReference type="EC" id="6.3.2.10" evidence="7"/>
<keyword evidence="4" id="KW-1133">Transmembrane helix</keyword>
<evidence type="ECO:0000256" key="2">
    <source>
        <dbReference type="ARBA" id="ARBA00022741"/>
    </source>
</evidence>
<dbReference type="AlphaFoldDB" id="A0A7W5B2H6"/>
<feature type="transmembrane region" description="Helical" evidence="4">
    <location>
        <begin position="105"/>
        <end position="122"/>
    </location>
</feature>
<feature type="domain" description="Mur ligase central" evidence="6">
    <location>
        <begin position="179"/>
        <end position="370"/>
    </location>
</feature>
<reference evidence="7 8" key="1">
    <citation type="submission" date="2020-08" db="EMBL/GenBank/DDBJ databases">
        <title>Genomic Encyclopedia of Type Strains, Phase III (KMG-III): the genomes of soil and plant-associated and newly described type strains.</title>
        <authorList>
            <person name="Whitman W."/>
        </authorList>
    </citation>
    <scope>NUCLEOTIDE SEQUENCE [LARGE SCALE GENOMIC DNA]</scope>
    <source>
        <strain evidence="7 8">CECT 5862</strain>
    </source>
</reference>
<dbReference type="PANTHER" id="PTHR43024">
    <property type="entry name" value="UDP-N-ACETYLMURAMOYL-TRIPEPTIDE--D-ALANYL-D-ALANINE LIGASE"/>
    <property type="match status" value="1"/>
</dbReference>
<dbReference type="Pfam" id="PF08245">
    <property type="entry name" value="Mur_ligase_M"/>
    <property type="match status" value="1"/>
</dbReference>
<protein>
    <submittedName>
        <fullName evidence="7">UDP-N-acetylmuramoyl-tripeptide--D-alanyl-D-alanine ligase</fullName>
        <ecNumber evidence="7">6.3.2.10</ecNumber>
    </submittedName>
</protein>
<dbReference type="InterPro" id="IPR036615">
    <property type="entry name" value="Mur_ligase_C_dom_sf"/>
</dbReference>
<feature type="transmembrane region" description="Helical" evidence="4">
    <location>
        <begin position="128"/>
        <end position="152"/>
    </location>
</feature>
<dbReference type="InterPro" id="IPR051046">
    <property type="entry name" value="MurCDEF_CellWall_CoF430Synth"/>
</dbReference>
<dbReference type="Pfam" id="PF02875">
    <property type="entry name" value="Mur_ligase_C"/>
    <property type="match status" value="1"/>
</dbReference>
<dbReference type="SUPFAM" id="SSF53623">
    <property type="entry name" value="MurD-like peptide ligases, catalytic domain"/>
    <property type="match status" value="1"/>
</dbReference>
<comment type="caution">
    <text evidence="7">The sequence shown here is derived from an EMBL/GenBank/DDBJ whole genome shotgun (WGS) entry which is preliminary data.</text>
</comment>
<organism evidence="7 8">
    <name type="scientific">Paenibacillus phyllosphaerae</name>
    <dbReference type="NCBI Taxonomy" id="274593"/>
    <lineage>
        <taxon>Bacteria</taxon>
        <taxon>Bacillati</taxon>
        <taxon>Bacillota</taxon>
        <taxon>Bacilli</taxon>
        <taxon>Bacillales</taxon>
        <taxon>Paenibacillaceae</taxon>
        <taxon>Paenibacillus</taxon>
    </lineage>
</organism>
<dbReference type="GO" id="GO:0005524">
    <property type="term" value="F:ATP binding"/>
    <property type="evidence" value="ECO:0007669"/>
    <property type="project" value="UniProtKB-KW"/>
</dbReference>
<dbReference type="PANTHER" id="PTHR43024:SF1">
    <property type="entry name" value="UDP-N-ACETYLMURAMOYL-TRIPEPTIDE--D-ALANYL-D-ALANINE LIGASE"/>
    <property type="match status" value="1"/>
</dbReference>
<proteinExistence type="predicted"/>
<dbReference type="EMBL" id="JACHXK010000017">
    <property type="protein sequence ID" value="MBB3113220.1"/>
    <property type="molecule type" value="Genomic_DNA"/>
</dbReference>
<keyword evidence="3" id="KW-0067">ATP-binding</keyword>
<dbReference type="InterPro" id="IPR013221">
    <property type="entry name" value="Mur_ligase_cen"/>
</dbReference>
<keyword evidence="8" id="KW-1185">Reference proteome</keyword>
<evidence type="ECO:0000256" key="3">
    <source>
        <dbReference type="ARBA" id="ARBA00022840"/>
    </source>
</evidence>
<dbReference type="Proteomes" id="UP000570361">
    <property type="component" value="Unassembled WGS sequence"/>
</dbReference>
<dbReference type="GO" id="GO:0047480">
    <property type="term" value="F:UDP-N-acetylmuramoyl-tripeptide-D-alanyl-D-alanine ligase activity"/>
    <property type="evidence" value="ECO:0007669"/>
    <property type="project" value="UniProtKB-EC"/>
</dbReference>
<dbReference type="InterPro" id="IPR036565">
    <property type="entry name" value="Mur-like_cat_sf"/>
</dbReference>
<dbReference type="InterPro" id="IPR004101">
    <property type="entry name" value="Mur_ligase_C"/>
</dbReference>
<accession>A0A7W5B2H6</accession>
<evidence type="ECO:0000256" key="1">
    <source>
        <dbReference type="ARBA" id="ARBA00022598"/>
    </source>
</evidence>
<dbReference type="SUPFAM" id="SSF53244">
    <property type="entry name" value="MurD-like peptide ligases, peptide-binding domain"/>
    <property type="match status" value="1"/>
</dbReference>
<name>A0A7W5B2H6_9BACL</name>
<keyword evidence="4" id="KW-0472">Membrane</keyword>
<dbReference type="Gene3D" id="3.40.1190.10">
    <property type="entry name" value="Mur-like, catalytic domain"/>
    <property type="match status" value="1"/>
</dbReference>
<gene>
    <name evidence="7" type="ORF">FHS18_005323</name>
</gene>
<keyword evidence="1 7" id="KW-0436">Ligase</keyword>